<evidence type="ECO:0000313" key="2">
    <source>
        <dbReference type="EMBL" id="KAF9453332.1"/>
    </source>
</evidence>
<evidence type="ECO:0000256" key="1">
    <source>
        <dbReference type="SAM" id="MobiDB-lite"/>
    </source>
</evidence>
<organism evidence="2 3">
    <name type="scientific">Macrolepiota fuliginosa MF-IS2</name>
    <dbReference type="NCBI Taxonomy" id="1400762"/>
    <lineage>
        <taxon>Eukaryota</taxon>
        <taxon>Fungi</taxon>
        <taxon>Dikarya</taxon>
        <taxon>Basidiomycota</taxon>
        <taxon>Agaricomycotina</taxon>
        <taxon>Agaricomycetes</taxon>
        <taxon>Agaricomycetidae</taxon>
        <taxon>Agaricales</taxon>
        <taxon>Agaricineae</taxon>
        <taxon>Agaricaceae</taxon>
        <taxon>Macrolepiota</taxon>
    </lineage>
</organism>
<dbReference type="AlphaFoldDB" id="A0A9P5XKW4"/>
<accession>A0A9P5XKW4</accession>
<protein>
    <submittedName>
        <fullName evidence="2">Uncharacterized protein</fullName>
    </submittedName>
</protein>
<reference evidence="2" key="1">
    <citation type="submission" date="2020-11" db="EMBL/GenBank/DDBJ databases">
        <authorList>
            <consortium name="DOE Joint Genome Institute"/>
            <person name="Ahrendt S."/>
            <person name="Riley R."/>
            <person name="Andreopoulos W."/>
            <person name="Labutti K."/>
            <person name="Pangilinan J."/>
            <person name="Ruiz-Duenas F.J."/>
            <person name="Barrasa J.M."/>
            <person name="Sanchez-Garcia M."/>
            <person name="Camarero S."/>
            <person name="Miyauchi S."/>
            <person name="Serrano A."/>
            <person name="Linde D."/>
            <person name="Babiker R."/>
            <person name="Drula E."/>
            <person name="Ayuso-Fernandez I."/>
            <person name="Pacheco R."/>
            <person name="Padilla G."/>
            <person name="Ferreira P."/>
            <person name="Barriuso J."/>
            <person name="Kellner H."/>
            <person name="Castanera R."/>
            <person name="Alfaro M."/>
            <person name="Ramirez L."/>
            <person name="Pisabarro A.G."/>
            <person name="Kuo A."/>
            <person name="Tritt A."/>
            <person name="Lipzen A."/>
            <person name="He G."/>
            <person name="Yan M."/>
            <person name="Ng V."/>
            <person name="Cullen D."/>
            <person name="Martin F."/>
            <person name="Rosso M.-N."/>
            <person name="Henrissat B."/>
            <person name="Hibbett D."/>
            <person name="Martinez A.T."/>
            <person name="Grigoriev I.V."/>
        </authorList>
    </citation>
    <scope>NUCLEOTIDE SEQUENCE</scope>
    <source>
        <strain evidence="2">MF-IS2</strain>
    </source>
</reference>
<dbReference type="EMBL" id="MU151062">
    <property type="protein sequence ID" value="KAF9453332.1"/>
    <property type="molecule type" value="Genomic_DNA"/>
</dbReference>
<gene>
    <name evidence="2" type="ORF">P691DRAFT_61673</name>
</gene>
<sequence length="60" mass="6478">MAEVWGKSSQREVNIPDPAKQEEGSVVLEWLFPPNSCPADVCFFASATITPQNPDSTSAP</sequence>
<dbReference type="Proteomes" id="UP000807342">
    <property type="component" value="Unassembled WGS sequence"/>
</dbReference>
<feature type="region of interest" description="Disordered" evidence="1">
    <location>
        <begin position="1"/>
        <end position="20"/>
    </location>
</feature>
<name>A0A9P5XKW4_9AGAR</name>
<proteinExistence type="predicted"/>
<keyword evidence="3" id="KW-1185">Reference proteome</keyword>
<evidence type="ECO:0000313" key="3">
    <source>
        <dbReference type="Proteomes" id="UP000807342"/>
    </source>
</evidence>
<comment type="caution">
    <text evidence="2">The sequence shown here is derived from an EMBL/GenBank/DDBJ whole genome shotgun (WGS) entry which is preliminary data.</text>
</comment>